<gene>
    <name evidence="4" type="ORF">HKI81_13995</name>
</gene>
<evidence type="ECO:0000259" key="3">
    <source>
        <dbReference type="Pfam" id="PF17147"/>
    </source>
</evidence>
<organism evidence="4 5">
    <name type="scientific">Caldanaerobacter subterraneus</name>
    <dbReference type="NCBI Taxonomy" id="911092"/>
    <lineage>
        <taxon>Bacteria</taxon>
        <taxon>Bacillati</taxon>
        <taxon>Bacillota</taxon>
        <taxon>Clostridia</taxon>
        <taxon>Thermoanaerobacterales</taxon>
        <taxon>Thermoanaerobacteraceae</taxon>
        <taxon>Caldanaerobacter</taxon>
    </lineage>
</organism>
<keyword evidence="1" id="KW-0560">Oxidoreductase</keyword>
<dbReference type="Pfam" id="PF01855">
    <property type="entry name" value="POR_N"/>
    <property type="match status" value="1"/>
</dbReference>
<dbReference type="GO" id="GO:0016491">
    <property type="term" value="F:oxidoreductase activity"/>
    <property type="evidence" value="ECO:0007669"/>
    <property type="project" value="UniProtKB-KW"/>
</dbReference>
<dbReference type="GO" id="GO:0006979">
    <property type="term" value="P:response to oxidative stress"/>
    <property type="evidence" value="ECO:0007669"/>
    <property type="project" value="TreeGrafter"/>
</dbReference>
<evidence type="ECO:0000313" key="5">
    <source>
        <dbReference type="Proteomes" id="UP000529861"/>
    </source>
</evidence>
<feature type="domain" description="Pyruvate flavodoxin/ferredoxin oxidoreductase pyrimidine binding" evidence="2">
    <location>
        <begin position="1"/>
        <end position="228"/>
    </location>
</feature>
<dbReference type="SUPFAM" id="SSF52518">
    <property type="entry name" value="Thiamin diphosphate-binding fold (THDP-binding)"/>
    <property type="match status" value="1"/>
</dbReference>
<evidence type="ECO:0000256" key="1">
    <source>
        <dbReference type="ARBA" id="ARBA00023002"/>
    </source>
</evidence>
<dbReference type="Pfam" id="PF17147">
    <property type="entry name" value="PFOR_II"/>
    <property type="match status" value="1"/>
</dbReference>
<reference evidence="4 5" key="1">
    <citation type="submission" date="2020-04" db="EMBL/GenBank/DDBJ databases">
        <title>Draft genome sequence of Caldanaerobacter sunterraneus. strain 1523vc isolated from Griffin hot spring, Kamchatka, Russia.</title>
        <authorList>
            <person name="Toshchakov S.V."/>
            <person name="Podosokorskaya O.A."/>
            <person name="Kublanov I.V."/>
            <person name="Korzhenkov A."/>
            <person name="Patrushev M.V."/>
        </authorList>
    </citation>
    <scope>NUCLEOTIDE SEQUENCE [LARGE SCALE GENOMIC DNA]</scope>
    <source>
        <strain evidence="4 5">1523vc</strain>
    </source>
</reference>
<proteinExistence type="predicted"/>
<protein>
    <submittedName>
        <fullName evidence="4">2-oxoacid:acceptor oxidoreductase subunit alpha</fullName>
    </submittedName>
</protein>
<dbReference type="InterPro" id="IPR029061">
    <property type="entry name" value="THDP-binding"/>
</dbReference>
<name>A0A7Y2LAK7_9THEO</name>
<dbReference type="AlphaFoldDB" id="A0A7Y2LAK7"/>
<dbReference type="RefSeq" id="WP_170271852.1">
    <property type="nucleotide sequence ID" value="NZ_JABEQB010000080.1"/>
</dbReference>
<dbReference type="Gene3D" id="3.40.50.920">
    <property type="match status" value="1"/>
</dbReference>
<dbReference type="InterPro" id="IPR002880">
    <property type="entry name" value="Pyrv_Fd/Flavodoxin_OxRdtase_N"/>
</dbReference>
<dbReference type="PANTHER" id="PTHR32154">
    <property type="entry name" value="PYRUVATE-FLAVODOXIN OXIDOREDUCTASE-RELATED"/>
    <property type="match status" value="1"/>
</dbReference>
<dbReference type="FunFam" id="3.40.50.920:FF:000013">
    <property type="entry name" value="Ferredoxin oxidoreductase alpha subunit"/>
    <property type="match status" value="1"/>
</dbReference>
<comment type="caution">
    <text evidence="4">The sequence shown here is derived from an EMBL/GenBank/DDBJ whole genome shotgun (WGS) entry which is preliminary data.</text>
</comment>
<dbReference type="PANTHER" id="PTHR32154:SF14">
    <property type="entry name" value="2-OXOGLUTARATE SYNTHASE SUBUNIT KORA"/>
    <property type="match status" value="1"/>
</dbReference>
<dbReference type="EMBL" id="JABEQB010000080">
    <property type="protein sequence ID" value="NNG68257.1"/>
    <property type="molecule type" value="Genomic_DNA"/>
</dbReference>
<dbReference type="Proteomes" id="UP000529861">
    <property type="component" value="Unassembled WGS sequence"/>
</dbReference>
<dbReference type="CDD" id="cd07034">
    <property type="entry name" value="TPP_PYR_PFOR_IOR-alpha_like"/>
    <property type="match status" value="1"/>
</dbReference>
<dbReference type="FunFam" id="3.40.50.970:FF:000022">
    <property type="entry name" value="2-oxoglutarate ferredoxin oxidoreductase alpha subunit"/>
    <property type="match status" value="1"/>
</dbReference>
<accession>A0A7Y2LAK7</accession>
<sequence>EGAIRAGMRFYAGYPITPSTEIAELCAEKLPFVGGKFIQMEDEIASMAAIIGASLAGLKAMTATSGPGFSLMQENIGFAAMAEVPCVVVDVQRMGPSTGMPTSPAQGDVMQSRWGTHGDHSIIVLSPSSVKEAYYVTIQAFNLSEKYRSPVVVLMDEVISHLRETVNLDEYGDIEIIERKIPEDIENYLPYKDIENGVAPLIPFGKGVRYHVTGLVHNEKGLPTNDTKIAERLIKRLVDKIEKNKEDIVMYEEKGEKKGDILFISFGSTSRAVEAAAEELKKEGFKVGIFRPITIWPFPDTRLRKIYPRFKKIFVVEINRGQLYYEVDRIVKRDGAVEKINKANGEFFTPCEIVEKVKERIKNGF</sequence>
<dbReference type="Gene3D" id="3.40.50.970">
    <property type="match status" value="1"/>
</dbReference>
<dbReference type="InterPro" id="IPR033412">
    <property type="entry name" value="PFOR_II"/>
</dbReference>
<dbReference type="SUPFAM" id="SSF52922">
    <property type="entry name" value="TK C-terminal domain-like"/>
    <property type="match status" value="1"/>
</dbReference>
<feature type="non-terminal residue" evidence="4">
    <location>
        <position position="1"/>
    </location>
</feature>
<feature type="domain" description="Pyruvate:ferredoxin oxidoreductase core" evidence="3">
    <location>
        <begin position="260"/>
        <end position="353"/>
    </location>
</feature>
<dbReference type="NCBIfam" id="NF006412">
    <property type="entry name" value="PRK08659.1"/>
    <property type="match status" value="1"/>
</dbReference>
<evidence type="ECO:0000259" key="2">
    <source>
        <dbReference type="Pfam" id="PF01855"/>
    </source>
</evidence>
<evidence type="ECO:0000313" key="4">
    <source>
        <dbReference type="EMBL" id="NNG68257.1"/>
    </source>
</evidence>
<dbReference type="InterPro" id="IPR050722">
    <property type="entry name" value="Pyruvate:ferred/Flavod_OxRd"/>
</dbReference>
<dbReference type="InterPro" id="IPR009014">
    <property type="entry name" value="Transketo_C/PFOR_II"/>
</dbReference>